<evidence type="ECO:0000256" key="1">
    <source>
        <dbReference type="SAM" id="MobiDB-lite"/>
    </source>
</evidence>
<dbReference type="AlphaFoldDB" id="A0A150QGY3"/>
<sequence length="87" mass="8672">MRAWLLLIAACALCACSNESLSPLQGSSSSSTGAGPDPTSSGPTSPPDGGTDAGPDAAPPASLLDRPPELPRPPGSRLPDDLKPPVR</sequence>
<evidence type="ECO:0000313" key="4">
    <source>
        <dbReference type="Proteomes" id="UP000075260"/>
    </source>
</evidence>
<reference evidence="3 4" key="1">
    <citation type="submission" date="2014-02" db="EMBL/GenBank/DDBJ databases">
        <title>The small core and large imbalanced accessory genome model reveals a collaborative survival strategy of Sorangium cellulosum strains in nature.</title>
        <authorList>
            <person name="Han K."/>
            <person name="Peng R."/>
            <person name="Blom J."/>
            <person name="Li Y.-Z."/>
        </authorList>
    </citation>
    <scope>NUCLEOTIDE SEQUENCE [LARGE SCALE GENOMIC DNA]</scope>
    <source>
        <strain evidence="3 4">So0008-312</strain>
    </source>
</reference>
<proteinExistence type="predicted"/>
<feature type="signal peptide" evidence="2">
    <location>
        <begin position="1"/>
        <end position="17"/>
    </location>
</feature>
<dbReference type="EMBL" id="JEMA01000676">
    <property type="protein sequence ID" value="KYF67200.1"/>
    <property type="molecule type" value="Genomic_DNA"/>
</dbReference>
<accession>A0A150QGY3</accession>
<comment type="caution">
    <text evidence="3">The sequence shown here is derived from an EMBL/GenBank/DDBJ whole genome shotgun (WGS) entry which is preliminary data.</text>
</comment>
<dbReference type="PROSITE" id="PS51257">
    <property type="entry name" value="PROKAR_LIPOPROTEIN"/>
    <property type="match status" value="1"/>
</dbReference>
<evidence type="ECO:0000256" key="2">
    <source>
        <dbReference type="SAM" id="SignalP"/>
    </source>
</evidence>
<dbReference type="Proteomes" id="UP000075260">
    <property type="component" value="Unassembled WGS sequence"/>
</dbReference>
<feature type="compositionally biased region" description="Low complexity" evidence="1">
    <location>
        <begin position="20"/>
        <end position="65"/>
    </location>
</feature>
<organism evidence="3 4">
    <name type="scientific">Sorangium cellulosum</name>
    <name type="common">Polyangium cellulosum</name>
    <dbReference type="NCBI Taxonomy" id="56"/>
    <lineage>
        <taxon>Bacteria</taxon>
        <taxon>Pseudomonadati</taxon>
        <taxon>Myxococcota</taxon>
        <taxon>Polyangia</taxon>
        <taxon>Polyangiales</taxon>
        <taxon>Polyangiaceae</taxon>
        <taxon>Sorangium</taxon>
    </lineage>
</organism>
<keyword evidence="2" id="KW-0732">Signal</keyword>
<feature type="region of interest" description="Disordered" evidence="1">
    <location>
        <begin position="20"/>
        <end position="87"/>
    </location>
</feature>
<dbReference type="RefSeq" id="WP_061610009.1">
    <property type="nucleotide sequence ID" value="NZ_CP162579.1"/>
</dbReference>
<feature type="compositionally biased region" description="Basic and acidic residues" evidence="1">
    <location>
        <begin position="78"/>
        <end position="87"/>
    </location>
</feature>
<protein>
    <recommendedName>
        <fullName evidence="5">Secreted protein</fullName>
    </recommendedName>
</protein>
<feature type="chain" id="PRO_5007566941" description="Secreted protein" evidence="2">
    <location>
        <begin position="18"/>
        <end position="87"/>
    </location>
</feature>
<gene>
    <name evidence="3" type="ORF">BE15_36840</name>
</gene>
<name>A0A150QGY3_SORCE</name>
<evidence type="ECO:0000313" key="3">
    <source>
        <dbReference type="EMBL" id="KYF67200.1"/>
    </source>
</evidence>
<evidence type="ECO:0008006" key="5">
    <source>
        <dbReference type="Google" id="ProtNLM"/>
    </source>
</evidence>